<evidence type="ECO:0000256" key="8">
    <source>
        <dbReference type="ARBA" id="ARBA00023235"/>
    </source>
</evidence>
<evidence type="ECO:0000313" key="17">
    <source>
        <dbReference type="Proteomes" id="UP001224428"/>
    </source>
</evidence>
<dbReference type="InterPro" id="IPR001179">
    <property type="entry name" value="PPIase_FKBP_dom"/>
</dbReference>
<dbReference type="GO" id="GO:0003755">
    <property type="term" value="F:peptidyl-prolyl cis-trans isomerase activity"/>
    <property type="evidence" value="ECO:0007669"/>
    <property type="project" value="UniProtKB-UniRule"/>
</dbReference>
<dbReference type="InterPro" id="IPR008881">
    <property type="entry name" value="Trigger_fac_ribosome-bd_bac"/>
</dbReference>
<sequence length="447" mass="51594">MKKERNMTKINHLESSAQIEVIVSVDSKLWTVARENAVKFLQSQQKVKGFRPGHVPANLLRPLSEFEINNRAISKLFPKIQDEAYDAVKDNTKIIGRPILNVVKMDANELEVSFKYPTLPTRFDLDFSNLNLKLESKEITSIDVEKAIKSSLANKYALWTSSEDGVKEDSKINISFSGKIGGKEFEGGDADNLDIIMGENSFLPEFEQQLIGLKKGEPTEIKVILPKNYGNEEIEGKEAIFTVTINSIENRSFPEINDEFVKNLKNTNYTNYEEMFQFFKENEIKHAIVFAKDKIVNDAINKLIETNKIPTAEIMINEELKAVENRFNEKIKNLGFTKEDYFQYTDYTPEKLQEELKFEAAKNVQRKLVNMWIIEQLGLTVDKEEINNFYEQRAKEFNVSVDKVKKLQPEYAVFEMLLNDKFFDEFIKVLDAEGHALLVEGKLVYFK</sequence>
<gene>
    <name evidence="12 16" type="primary">tig</name>
    <name evidence="16" type="ORF">QLQ80_01420</name>
</gene>
<evidence type="ECO:0000256" key="13">
    <source>
        <dbReference type="PROSITE-ProRule" id="PRU00277"/>
    </source>
</evidence>
<dbReference type="InterPro" id="IPR036611">
    <property type="entry name" value="Trigger_fac_ribosome-bd_sf"/>
</dbReference>
<dbReference type="Gene3D" id="3.30.70.1050">
    <property type="entry name" value="Trigger factor ribosome-binding domain"/>
    <property type="match status" value="1"/>
</dbReference>
<evidence type="ECO:0000259" key="15">
    <source>
        <dbReference type="PROSITE" id="PS50059"/>
    </source>
</evidence>
<evidence type="ECO:0000313" key="16">
    <source>
        <dbReference type="EMBL" id="MDJ1645748.1"/>
    </source>
</evidence>
<dbReference type="SUPFAM" id="SSF54534">
    <property type="entry name" value="FKBP-like"/>
    <property type="match status" value="1"/>
</dbReference>
<comment type="catalytic activity">
    <reaction evidence="1 12 13">
        <text>[protein]-peptidylproline (omega=180) = [protein]-peptidylproline (omega=0)</text>
        <dbReference type="Rhea" id="RHEA:16237"/>
        <dbReference type="Rhea" id="RHEA-COMP:10747"/>
        <dbReference type="Rhea" id="RHEA-COMP:10748"/>
        <dbReference type="ChEBI" id="CHEBI:83833"/>
        <dbReference type="ChEBI" id="CHEBI:83834"/>
        <dbReference type="EC" id="5.2.1.8"/>
    </reaction>
</comment>
<dbReference type="SUPFAM" id="SSF109998">
    <property type="entry name" value="Triger factor/SurA peptide-binding domain-like"/>
    <property type="match status" value="1"/>
</dbReference>
<dbReference type="Gene3D" id="1.10.3120.10">
    <property type="entry name" value="Trigger factor, C-terminal domain"/>
    <property type="match status" value="1"/>
</dbReference>
<dbReference type="AlphaFoldDB" id="A0AAJ1UZH7"/>
<feature type="domain" description="PPIase FKBP-type" evidence="15">
    <location>
        <begin position="169"/>
        <end position="254"/>
    </location>
</feature>
<dbReference type="EMBL" id="JASDDP010000014">
    <property type="protein sequence ID" value="MDJ1645748.1"/>
    <property type="molecule type" value="Genomic_DNA"/>
</dbReference>
<reference evidence="16" key="1">
    <citation type="submission" date="2023-05" db="EMBL/GenBank/DDBJ databases">
        <title>Mycoplasma phocimorsus sp. nov., isolated from Scandinavian patients with seal finger or septic arthritis after contact with seals.</title>
        <authorList>
            <person name="Skafte-Holm A."/>
            <person name="Pedersen T.R."/>
            <person name="Froelund M."/>
            <person name="Stegger M."/>
            <person name="Qvortrup K."/>
            <person name="Michaels D.L."/>
            <person name="Brown D.R."/>
            <person name="Jensen J.S."/>
        </authorList>
    </citation>
    <scope>NUCLEOTIDE SEQUENCE</scope>
    <source>
        <strain evidence="16">M5725</strain>
    </source>
</reference>
<dbReference type="InterPro" id="IPR027304">
    <property type="entry name" value="Trigger_fact/SurA_dom_sf"/>
</dbReference>
<dbReference type="GO" id="GO:0015031">
    <property type="term" value="P:protein transport"/>
    <property type="evidence" value="ECO:0007669"/>
    <property type="project" value="UniProtKB-UniRule"/>
</dbReference>
<dbReference type="GO" id="GO:0006457">
    <property type="term" value="P:protein folding"/>
    <property type="evidence" value="ECO:0007669"/>
    <property type="project" value="UniProtKB-UniRule"/>
</dbReference>
<evidence type="ECO:0000256" key="10">
    <source>
        <dbReference type="ARBA" id="ARBA00024849"/>
    </source>
</evidence>
<dbReference type="PIRSF" id="PIRSF003095">
    <property type="entry name" value="Trigger_factor"/>
    <property type="match status" value="1"/>
</dbReference>
<evidence type="ECO:0000256" key="11">
    <source>
        <dbReference type="ARBA" id="ARBA00029986"/>
    </source>
</evidence>
<comment type="function">
    <text evidence="10 12">Involved in protein export. Acts as a chaperone by maintaining the newly synthesized protein in an open conformation. Functions as a peptidyl-prolyl cis-trans isomerase.</text>
</comment>
<keyword evidence="6 12" id="KW-0697">Rotamase</keyword>
<dbReference type="InterPro" id="IPR037041">
    <property type="entry name" value="Trigger_fac_C_sf"/>
</dbReference>
<evidence type="ECO:0000256" key="4">
    <source>
        <dbReference type="ARBA" id="ARBA00016902"/>
    </source>
</evidence>
<evidence type="ECO:0000256" key="3">
    <source>
        <dbReference type="ARBA" id="ARBA00013194"/>
    </source>
</evidence>
<dbReference type="EC" id="5.2.1.8" evidence="3 12"/>
<comment type="subcellular location">
    <subcellularLocation>
        <location evidence="12">Cytoplasm</location>
    </subcellularLocation>
    <text evidence="12">About half TF is bound to the ribosome near the polypeptide exit tunnel while the other half is free in the cytoplasm.</text>
</comment>
<keyword evidence="8 12" id="KW-0413">Isomerase</keyword>
<keyword evidence="12" id="KW-0963">Cytoplasm</keyword>
<dbReference type="HAMAP" id="MF_00303">
    <property type="entry name" value="Trigger_factor_Tig"/>
    <property type="match status" value="1"/>
</dbReference>
<name>A0AAJ1UZH7_9MOLU</name>
<keyword evidence="17" id="KW-1185">Reference proteome</keyword>
<dbReference type="Proteomes" id="UP001224428">
    <property type="component" value="Unassembled WGS sequence"/>
</dbReference>
<dbReference type="InterPro" id="IPR005215">
    <property type="entry name" value="Trig_fac"/>
</dbReference>
<dbReference type="InterPro" id="IPR046357">
    <property type="entry name" value="PPIase_dom_sf"/>
</dbReference>
<dbReference type="NCBIfam" id="TIGR00115">
    <property type="entry name" value="tig"/>
    <property type="match status" value="1"/>
</dbReference>
<evidence type="ECO:0000256" key="2">
    <source>
        <dbReference type="ARBA" id="ARBA00005464"/>
    </source>
</evidence>
<evidence type="ECO:0000256" key="14">
    <source>
        <dbReference type="RuleBase" id="RU003914"/>
    </source>
</evidence>
<dbReference type="Pfam" id="PF00254">
    <property type="entry name" value="FKBP_C"/>
    <property type="match status" value="1"/>
</dbReference>
<evidence type="ECO:0000256" key="7">
    <source>
        <dbReference type="ARBA" id="ARBA00023186"/>
    </source>
</evidence>
<proteinExistence type="inferred from homology"/>
<dbReference type="RefSeq" id="WP_283833573.1">
    <property type="nucleotide sequence ID" value="NZ_JASEJV010000012.1"/>
</dbReference>
<keyword evidence="7 12" id="KW-0143">Chaperone</keyword>
<dbReference type="Gene3D" id="3.10.50.40">
    <property type="match status" value="1"/>
</dbReference>
<dbReference type="Pfam" id="PF05698">
    <property type="entry name" value="Trigger_C"/>
    <property type="match status" value="1"/>
</dbReference>
<dbReference type="Pfam" id="PF05697">
    <property type="entry name" value="Trigger_N"/>
    <property type="match status" value="1"/>
</dbReference>
<evidence type="ECO:0000256" key="6">
    <source>
        <dbReference type="ARBA" id="ARBA00023110"/>
    </source>
</evidence>
<dbReference type="GO" id="GO:0005737">
    <property type="term" value="C:cytoplasm"/>
    <property type="evidence" value="ECO:0007669"/>
    <property type="project" value="UniProtKB-SubCell"/>
</dbReference>
<comment type="caution">
    <text evidence="16">The sequence shown here is derived from an EMBL/GenBank/DDBJ whole genome shotgun (WGS) entry which is preliminary data.</text>
</comment>
<evidence type="ECO:0000256" key="12">
    <source>
        <dbReference type="HAMAP-Rule" id="MF_00303"/>
    </source>
</evidence>
<dbReference type="InterPro" id="IPR008880">
    <property type="entry name" value="Trigger_fac_C"/>
</dbReference>
<dbReference type="PROSITE" id="PS50059">
    <property type="entry name" value="FKBP_PPIASE"/>
    <property type="match status" value="1"/>
</dbReference>
<evidence type="ECO:0000256" key="9">
    <source>
        <dbReference type="ARBA" id="ARBA00023306"/>
    </source>
</evidence>
<dbReference type="FunFam" id="3.10.50.40:FF:000001">
    <property type="entry name" value="Trigger factor"/>
    <property type="match status" value="1"/>
</dbReference>
<comment type="similarity">
    <text evidence="2 12 14">Belongs to the FKBP-type PPIase family. Tig subfamily.</text>
</comment>
<evidence type="ECO:0000256" key="5">
    <source>
        <dbReference type="ARBA" id="ARBA00022618"/>
    </source>
</evidence>
<dbReference type="SUPFAM" id="SSF102735">
    <property type="entry name" value="Trigger factor ribosome-binding domain"/>
    <property type="match status" value="1"/>
</dbReference>
<organism evidence="16 17">
    <name type="scientific">Mycoplasma phocimorsus</name>
    <dbReference type="NCBI Taxonomy" id="3045839"/>
    <lineage>
        <taxon>Bacteria</taxon>
        <taxon>Bacillati</taxon>
        <taxon>Mycoplasmatota</taxon>
        <taxon>Mollicutes</taxon>
        <taxon>Mycoplasmataceae</taxon>
        <taxon>Mycoplasma</taxon>
    </lineage>
</organism>
<keyword evidence="9 12" id="KW-0131">Cell cycle</keyword>
<accession>A0AAJ1UZH7</accession>
<comment type="domain">
    <text evidence="12">Consists of 3 domains; the N-terminus binds the ribosome, the middle domain has PPIase activity, while the C-terminus has intrinsic chaperone activity on its own.</text>
</comment>
<evidence type="ECO:0000256" key="1">
    <source>
        <dbReference type="ARBA" id="ARBA00000971"/>
    </source>
</evidence>
<protein>
    <recommendedName>
        <fullName evidence="4 12">Trigger factor</fullName>
        <shortName evidence="12">TF</shortName>
        <ecNumber evidence="3 12">5.2.1.8</ecNumber>
    </recommendedName>
    <alternativeName>
        <fullName evidence="11 12">PPIase</fullName>
    </alternativeName>
</protein>
<dbReference type="GO" id="GO:0051301">
    <property type="term" value="P:cell division"/>
    <property type="evidence" value="ECO:0007669"/>
    <property type="project" value="UniProtKB-KW"/>
</dbReference>
<keyword evidence="5 12" id="KW-0132">Cell division</keyword>